<reference evidence="6 7" key="1">
    <citation type="submission" date="2019-07" db="EMBL/GenBank/DDBJ databases">
        <authorList>
            <person name="Jastrzebski P J."/>
            <person name="Paukszto L."/>
            <person name="Jastrzebski P J."/>
        </authorList>
    </citation>
    <scope>NUCLEOTIDE SEQUENCE [LARGE SCALE GENOMIC DNA]</scope>
    <source>
        <strain evidence="6 7">WMS-il1</strain>
    </source>
</reference>
<evidence type="ECO:0000256" key="4">
    <source>
        <dbReference type="ARBA" id="ARBA00022989"/>
    </source>
</evidence>
<keyword evidence="5" id="KW-0472">Membrane</keyword>
<evidence type="ECO:0000256" key="3">
    <source>
        <dbReference type="ARBA" id="ARBA00022729"/>
    </source>
</evidence>
<sequence>MVEYTTMNLPLQLIRSGTVITLTPLPTCVEQTTCSDCLGDKVKGFQCQWCPQIRTCSSGVDRGLQRWRDNDCHLNSIRTQCDSLTKKKILLFIIMAQLVLILGILFGLIIWTRSKHLRRRQYAWANQALADILEEEMQNHR</sequence>
<evidence type="ECO:0000256" key="2">
    <source>
        <dbReference type="ARBA" id="ARBA00022692"/>
    </source>
</evidence>
<evidence type="ECO:0000313" key="7">
    <source>
        <dbReference type="Proteomes" id="UP000321570"/>
    </source>
</evidence>
<dbReference type="Proteomes" id="UP000321570">
    <property type="component" value="Unassembled WGS sequence"/>
</dbReference>
<evidence type="ECO:0000256" key="5">
    <source>
        <dbReference type="SAM" id="Phobius"/>
    </source>
</evidence>
<feature type="transmembrane region" description="Helical" evidence="5">
    <location>
        <begin position="89"/>
        <end position="111"/>
    </location>
</feature>
<dbReference type="EMBL" id="CABIJS010000703">
    <property type="protein sequence ID" value="VUZ56423.1"/>
    <property type="molecule type" value="Genomic_DNA"/>
</dbReference>
<dbReference type="InterPro" id="IPR031152">
    <property type="entry name" value="PLXDC"/>
</dbReference>
<dbReference type="PANTHER" id="PTHR13055">
    <property type="entry name" value="TUMOR ENDOTHELIAL MARKER 7 RELATED"/>
    <property type="match status" value="1"/>
</dbReference>
<keyword evidence="7" id="KW-1185">Reference proteome</keyword>
<proteinExistence type="predicted"/>
<keyword evidence="3" id="KW-0732">Signal</keyword>
<keyword evidence="4 5" id="KW-1133">Transmembrane helix</keyword>
<dbReference type="GO" id="GO:0016020">
    <property type="term" value="C:membrane"/>
    <property type="evidence" value="ECO:0007669"/>
    <property type="project" value="UniProtKB-SubCell"/>
</dbReference>
<keyword evidence="2 5" id="KW-0812">Transmembrane</keyword>
<evidence type="ECO:0000256" key="1">
    <source>
        <dbReference type="ARBA" id="ARBA00004479"/>
    </source>
</evidence>
<accession>A0A564ZBJ5</accession>
<comment type="subcellular location">
    <subcellularLocation>
        <location evidence="1">Membrane</location>
        <topology evidence="1">Single-pass type I membrane protein</topology>
    </subcellularLocation>
</comment>
<protein>
    <recommendedName>
        <fullName evidence="8">PSI domain-containing protein</fullName>
    </recommendedName>
</protein>
<evidence type="ECO:0008006" key="8">
    <source>
        <dbReference type="Google" id="ProtNLM"/>
    </source>
</evidence>
<feature type="non-terminal residue" evidence="6">
    <location>
        <position position="141"/>
    </location>
</feature>
<evidence type="ECO:0000313" key="6">
    <source>
        <dbReference type="EMBL" id="VUZ56423.1"/>
    </source>
</evidence>
<gene>
    <name evidence="6" type="ORF">WMSIL1_LOCUS14030</name>
</gene>
<name>A0A564ZBJ5_HYMDI</name>
<dbReference type="PANTHER" id="PTHR13055:SF12">
    <property type="entry name" value="LD40707P"/>
    <property type="match status" value="1"/>
</dbReference>
<dbReference type="AlphaFoldDB" id="A0A564ZBJ5"/>
<organism evidence="6 7">
    <name type="scientific">Hymenolepis diminuta</name>
    <name type="common">Rat tapeworm</name>
    <dbReference type="NCBI Taxonomy" id="6216"/>
    <lineage>
        <taxon>Eukaryota</taxon>
        <taxon>Metazoa</taxon>
        <taxon>Spiralia</taxon>
        <taxon>Lophotrochozoa</taxon>
        <taxon>Platyhelminthes</taxon>
        <taxon>Cestoda</taxon>
        <taxon>Eucestoda</taxon>
        <taxon>Cyclophyllidea</taxon>
        <taxon>Hymenolepididae</taxon>
        <taxon>Hymenolepis</taxon>
    </lineage>
</organism>